<evidence type="ECO:0000313" key="1">
    <source>
        <dbReference type="EMBL" id="WOC52851.1"/>
    </source>
</evidence>
<gene>
    <name evidence="1" type="ORF">BPO_2204</name>
</gene>
<organism evidence="1 2">
    <name type="scientific">Bergeyella porcorum</name>
    <dbReference type="NCBI Taxonomy" id="1735111"/>
    <lineage>
        <taxon>Bacteria</taxon>
        <taxon>Pseudomonadati</taxon>
        <taxon>Bacteroidota</taxon>
        <taxon>Flavobacteriia</taxon>
        <taxon>Flavobacteriales</taxon>
        <taxon>Weeksellaceae</taxon>
        <taxon>Bergeyella</taxon>
    </lineage>
</organism>
<evidence type="ECO:0000313" key="2">
    <source>
        <dbReference type="Proteomes" id="UP001432059"/>
    </source>
</evidence>
<name>A0AAU0F257_9FLAO</name>
<protein>
    <recommendedName>
        <fullName evidence="3">Lipoprotein</fullName>
    </recommendedName>
</protein>
<dbReference type="AlphaFoldDB" id="A0AAU0F257"/>
<dbReference type="PROSITE" id="PS51257">
    <property type="entry name" value="PROKAR_LIPOPROTEIN"/>
    <property type="match status" value="1"/>
</dbReference>
<proteinExistence type="predicted"/>
<dbReference type="RefSeq" id="WP_327984188.1">
    <property type="nucleotide sequence ID" value="NZ_CP136426.1"/>
</dbReference>
<dbReference type="EMBL" id="CP136426">
    <property type="protein sequence ID" value="WOC52851.1"/>
    <property type="molecule type" value="Genomic_DNA"/>
</dbReference>
<dbReference type="Proteomes" id="UP001432059">
    <property type="component" value="Chromosome"/>
</dbReference>
<accession>A0AAU0F257</accession>
<keyword evidence="2" id="KW-1185">Reference proteome</keyword>
<sequence length="308" mass="33895">MNQFLKLKALCLVILMLFSCRENETLYPDIKVGKEENSLAEVTLNKETQRNIILSGGNGKYAVNIADSKVAKVEISSDTLKIKGLLEGSTFATITSHDKKIRLGINVVSPDLSISQGFVRLYPKDESKFISLSGGGDIVDVVVDDPEGIIKVKWNGNTGILELRAFYEGEATITAKSANLEDKTLKVLVKSEGETNDVGIYSTTSKNIYPILISKMVVKRKNVGVWLSSSTTPYGIAHPLFGRISVKTPPIIAPKQGEYIDVMMNIMPTSQSVQGLKDGMNRFYIDEVRESTVVLKAKGIRVVLPYFK</sequence>
<dbReference type="KEGG" id="bpor:BPO_2204"/>
<evidence type="ECO:0008006" key="3">
    <source>
        <dbReference type="Google" id="ProtNLM"/>
    </source>
</evidence>
<reference evidence="1" key="1">
    <citation type="submission" date="2023-10" db="EMBL/GenBank/DDBJ databases">
        <title>Characterization and whole genome sequencing of a novel strain of Bergeyella porcorum QD2021 isolated from pig.</title>
        <authorList>
            <person name="Liu G."/>
            <person name="Chen C."/>
            <person name="Han X."/>
        </authorList>
    </citation>
    <scope>NUCLEOTIDE SEQUENCE</scope>
    <source>
        <strain evidence="1">QD2021</strain>
    </source>
</reference>